<dbReference type="Gene3D" id="3.90.1570.50">
    <property type="match status" value="1"/>
</dbReference>
<dbReference type="CDD" id="cd22332">
    <property type="entry name" value="HsdR_N"/>
    <property type="match status" value="1"/>
</dbReference>
<keyword evidence="8" id="KW-0378">Hydrolase</keyword>
<dbReference type="GO" id="GO:0120545">
    <property type="term" value="F:nucleic acid conformation isomerase activity"/>
    <property type="evidence" value="ECO:0007669"/>
    <property type="project" value="UniProtKB-ARBA"/>
</dbReference>
<evidence type="ECO:0000259" key="11">
    <source>
        <dbReference type="PROSITE" id="PS51192"/>
    </source>
</evidence>
<evidence type="ECO:0000256" key="5">
    <source>
        <dbReference type="ARBA" id="ARBA00022741"/>
    </source>
</evidence>
<dbReference type="GO" id="GO:0003677">
    <property type="term" value="F:DNA binding"/>
    <property type="evidence" value="ECO:0007669"/>
    <property type="project" value="UniProtKB-KW"/>
</dbReference>
<dbReference type="GO" id="GO:0009035">
    <property type="term" value="F:type I site-specific deoxyribonuclease activity"/>
    <property type="evidence" value="ECO:0007669"/>
    <property type="project" value="UniProtKB-EC"/>
</dbReference>
<feature type="non-terminal residue" evidence="12">
    <location>
        <position position="610"/>
    </location>
</feature>
<name>A0A3S3S6W7_METS7</name>
<proteinExistence type="inferred from homology"/>
<dbReference type="SUPFAM" id="SSF52540">
    <property type="entry name" value="P-loop containing nucleoside triphosphate hydrolases"/>
    <property type="match status" value="1"/>
</dbReference>
<keyword evidence="6" id="KW-0680">Restriction system</keyword>
<dbReference type="InterPro" id="IPR027417">
    <property type="entry name" value="P-loop_NTPase"/>
</dbReference>
<dbReference type="InterPro" id="IPR051268">
    <property type="entry name" value="Type-I_R_enzyme_R_subunit"/>
</dbReference>
<evidence type="ECO:0000256" key="6">
    <source>
        <dbReference type="ARBA" id="ARBA00022747"/>
    </source>
</evidence>
<evidence type="ECO:0000256" key="10">
    <source>
        <dbReference type="ARBA" id="ARBA00023125"/>
    </source>
</evidence>
<comment type="similarity">
    <text evidence="2">Belongs to the HsdR family.</text>
</comment>
<reference evidence="12 13" key="1">
    <citation type="submission" date="2018-12" db="EMBL/GenBank/DDBJ databases">
        <title>The complete genome of the methanogenic archaea of the candidate phylum Verstraetearchaeota, obtained from the metagenome of underground thermal water.</title>
        <authorList>
            <person name="Kadnikov V.V."/>
            <person name="Mardanov A.V."/>
            <person name="Beletsky A.V."/>
            <person name="Karnachuk O.V."/>
            <person name="Ravin N.V."/>
        </authorList>
    </citation>
    <scope>NUCLEOTIDE SEQUENCE [LARGE SCALE GENOMIC DNA]</scope>
    <source>
        <strain evidence="12">Ch88</strain>
    </source>
</reference>
<keyword evidence="5" id="KW-0547">Nucleotide-binding</keyword>
<dbReference type="EC" id="3.1.21.3" evidence="3"/>
<dbReference type="InterPro" id="IPR004473">
    <property type="entry name" value="Restrct_endonuc_typeI_HsdR"/>
</dbReference>
<evidence type="ECO:0000313" key="13">
    <source>
        <dbReference type="Proteomes" id="UP000288215"/>
    </source>
</evidence>
<accession>A0A3S3S6W7</accession>
<dbReference type="Pfam" id="PF18766">
    <property type="entry name" value="SWI2_SNF2"/>
    <property type="match status" value="1"/>
</dbReference>
<evidence type="ECO:0000256" key="1">
    <source>
        <dbReference type="ARBA" id="ARBA00000851"/>
    </source>
</evidence>
<dbReference type="Proteomes" id="UP000288215">
    <property type="component" value="Unassembled WGS sequence"/>
</dbReference>
<comment type="catalytic activity">
    <reaction evidence="1">
        <text>Endonucleolytic cleavage of DNA to give random double-stranded fragments with terminal 5'-phosphates, ATP is simultaneously hydrolyzed.</text>
        <dbReference type="EC" id="3.1.21.3"/>
    </reaction>
</comment>
<protein>
    <recommendedName>
        <fullName evidence="3">type I site-specific deoxyribonuclease</fullName>
        <ecNumber evidence="3">3.1.21.3</ecNumber>
    </recommendedName>
</protein>
<evidence type="ECO:0000256" key="8">
    <source>
        <dbReference type="ARBA" id="ARBA00022801"/>
    </source>
</evidence>
<evidence type="ECO:0000313" key="12">
    <source>
        <dbReference type="EMBL" id="RWX72702.1"/>
    </source>
</evidence>
<dbReference type="NCBIfam" id="TIGR00348">
    <property type="entry name" value="hsdR"/>
    <property type="match status" value="1"/>
</dbReference>
<sequence length="610" mass="71096">MSQSPETNLVENPLVDNLVALGWKLVKSEDLERDNFHDPLLLPNLSRAIQRINKEKGITDEEVKEALNELRFVPSGAEGSKKILQCLKDGVLVKSKKDRVPYNAELFDYKVLSNNEFIISRQVYHEAGEKKIRNDIVLYVNGIPLVNIECKNPANPTEDWYTAYRQIKDYEKTVPELYKYVQIGVAVHFEAKYFPIVPWQEDVWCYEWKGTTKDPLKDLLEMLSPKTLLELVRNYLFYRVEMGRSTKVIARYVQFRASEKLCNRVIDYVLGRSEKNKGLIWHWQGSGKTLTMIFAANKLYRLREMENPTIFVIVDREELEKQHYAEFNALDITKPEVVDSIESLKKILKHDGGRGKRGIFLTLVHKFRPEELSQLQQEFASLQDVTISGRKNVVVLVDEAHRTQYGTLAGQMRAILKKASYFAFTGTPISKVGRDTYIEFSYPGEEKYLDKYFIVDAINDGYTVKIAYQPRLEKEVQLNKELLDQYLGQVLDYMDEDLREIFDEKAREKINAITVFLKNPTRIEKIARDIAQHFRSEVEGKYKAMVVAVNREACVEYKRALESLLPKEWSEVVMTYNRSDPEVIRQYQEELMKRFPGKEMEEIKDEIVGK</sequence>
<dbReference type="InterPro" id="IPR007409">
    <property type="entry name" value="Restrct_endonuc_type1_HsdR_N"/>
</dbReference>
<gene>
    <name evidence="12" type="ORF">Metus_1658</name>
</gene>
<dbReference type="GO" id="GO:0005524">
    <property type="term" value="F:ATP binding"/>
    <property type="evidence" value="ECO:0007669"/>
    <property type="project" value="UniProtKB-KW"/>
</dbReference>
<keyword evidence="4" id="KW-0540">Nuclease</keyword>
<dbReference type="GO" id="GO:0009307">
    <property type="term" value="P:DNA restriction-modification system"/>
    <property type="evidence" value="ECO:0007669"/>
    <property type="project" value="UniProtKB-KW"/>
</dbReference>
<evidence type="ECO:0000256" key="4">
    <source>
        <dbReference type="ARBA" id="ARBA00022722"/>
    </source>
</evidence>
<dbReference type="InterPro" id="IPR040980">
    <property type="entry name" value="SWI2_SNF2"/>
</dbReference>
<evidence type="ECO:0000256" key="7">
    <source>
        <dbReference type="ARBA" id="ARBA00022759"/>
    </source>
</evidence>
<dbReference type="EMBL" id="RXGA01000005">
    <property type="protein sequence ID" value="RWX72702.1"/>
    <property type="molecule type" value="Genomic_DNA"/>
</dbReference>
<dbReference type="AlphaFoldDB" id="A0A3S3S6W7"/>
<feature type="domain" description="Helicase ATP-binding" evidence="11">
    <location>
        <begin position="269"/>
        <end position="446"/>
    </location>
</feature>
<dbReference type="SMART" id="SM00487">
    <property type="entry name" value="DEXDc"/>
    <property type="match status" value="1"/>
</dbReference>
<dbReference type="Gene3D" id="3.40.50.300">
    <property type="entry name" value="P-loop containing nucleotide triphosphate hydrolases"/>
    <property type="match status" value="2"/>
</dbReference>
<dbReference type="CDD" id="cd18030">
    <property type="entry name" value="DEXHc_RE_I_HsdR"/>
    <property type="match status" value="1"/>
</dbReference>
<dbReference type="PANTHER" id="PTHR30195:SF15">
    <property type="entry name" value="TYPE I RESTRICTION ENZYME HINDI ENDONUCLEASE SUBUNIT"/>
    <property type="match status" value="1"/>
</dbReference>
<evidence type="ECO:0000256" key="2">
    <source>
        <dbReference type="ARBA" id="ARBA00008598"/>
    </source>
</evidence>
<dbReference type="InterPro" id="IPR014001">
    <property type="entry name" value="Helicase_ATP-bd"/>
</dbReference>
<dbReference type="PANTHER" id="PTHR30195">
    <property type="entry name" value="TYPE I SITE-SPECIFIC DEOXYRIBONUCLEASE PROTEIN SUBUNIT M AND R"/>
    <property type="match status" value="1"/>
</dbReference>
<dbReference type="Pfam" id="PF04313">
    <property type="entry name" value="HSDR_N"/>
    <property type="match status" value="1"/>
</dbReference>
<comment type="caution">
    <text evidence="12">The sequence shown here is derived from an EMBL/GenBank/DDBJ whole genome shotgun (WGS) entry which is preliminary data.</text>
</comment>
<keyword evidence="10" id="KW-0238">DNA-binding</keyword>
<evidence type="ECO:0000256" key="9">
    <source>
        <dbReference type="ARBA" id="ARBA00022840"/>
    </source>
</evidence>
<dbReference type="PROSITE" id="PS51192">
    <property type="entry name" value="HELICASE_ATP_BIND_1"/>
    <property type="match status" value="1"/>
</dbReference>
<organism evidence="12 13">
    <name type="scientific">Methanosuratincola subterraneus</name>
    <dbReference type="NCBI Taxonomy" id="2593994"/>
    <lineage>
        <taxon>Archaea</taxon>
        <taxon>Thermoproteota</taxon>
        <taxon>Methanosuratincolia</taxon>
        <taxon>Candidatus Methanomethylicales</taxon>
        <taxon>Candidatus Methanomethylicaceae</taxon>
        <taxon>Candidatus Methanosuratincola (ex Vanwonterghem et al. 2016)</taxon>
    </lineage>
</organism>
<keyword evidence="9" id="KW-0067">ATP-binding</keyword>
<keyword evidence="7" id="KW-0255">Endonuclease</keyword>
<evidence type="ECO:0000256" key="3">
    <source>
        <dbReference type="ARBA" id="ARBA00012654"/>
    </source>
</evidence>